<dbReference type="EMBL" id="NTFS01000007">
    <property type="protein sequence ID" value="PAX60525.1"/>
    <property type="molecule type" value="Genomic_DNA"/>
</dbReference>
<accession>A0A2A2TQ21</accession>
<proteinExistence type="predicted"/>
<dbReference type="Gene3D" id="3.40.50.300">
    <property type="entry name" value="P-loop containing nucleotide triphosphate hydrolases"/>
    <property type="match status" value="1"/>
</dbReference>
<protein>
    <recommendedName>
        <fullName evidence="3">Dynamin family protein</fullName>
    </recommendedName>
</protein>
<sequence length="567" mass="65605">MIYPYYEKLGFLHKPLSLNDFATSSFPQIQTGGASNEQMYNHLHDDYYVNLSQYRDLLKPGNPRNISIHCDQISEYVMQRRDTQGKLKTFKHLAVREVKVFCKFKNPDVGNIALVDIPGLGDSKLGDEDLMLNTLGKEVDIVLFIRRPDPQRYQWKPEDTNLYDTAAKALNNLSNRAFIILNNSQRIDNLKACQEMQASLGTIKVIKCEVVDCSNSSESNQMFDLILDYLAKNIENLDRKHAFECQEVLLDLQKQISTDLTKAQNALGKVMHSEKWFPLFLKLFDELWENLSNGLENQLSELRSQRNEQDIDFKQEVNTAVQACLKNTGIPDIEQIEKRRNEVGGYPNAYYQYLNEVRTYLSKQFLSLDEGLKKSLLRVKSQIVSILIEQGRLGELIETSSDRFWNQISNLIPDTLEEIKYGFQIIAEFDISYRGLVQHRIRKHLDGLTPDETLLKLSNSPSAQEILTNLKTLHGEALYRCETALEDLMCEPSQAAFAIVEEFVDRILRAEKAKSEWYIFFEEFRSEIWKNEFVQLEGSSKLRRNWLEALEKVISVNNCESIQFLNS</sequence>
<evidence type="ECO:0008006" key="3">
    <source>
        <dbReference type="Google" id="ProtNLM"/>
    </source>
</evidence>
<dbReference type="InterPro" id="IPR027417">
    <property type="entry name" value="P-loop_NTPase"/>
</dbReference>
<evidence type="ECO:0000313" key="2">
    <source>
        <dbReference type="Proteomes" id="UP000218238"/>
    </source>
</evidence>
<gene>
    <name evidence="1" type="ORF">CK510_01265</name>
</gene>
<dbReference type="RefSeq" id="WP_095719956.1">
    <property type="nucleotide sequence ID" value="NZ_NTFS01000007.1"/>
</dbReference>
<reference evidence="1 2" key="1">
    <citation type="submission" date="2017-08" db="EMBL/GenBank/DDBJ databases">
        <title>Draft genome sequence of filamentous cyanobacterium Calothrix elsteri CCALA 953.</title>
        <authorList>
            <person name="Gagunashvili A.N."/>
            <person name="Elster J."/>
            <person name="Andresson O.S."/>
        </authorList>
    </citation>
    <scope>NUCLEOTIDE SEQUENCE [LARGE SCALE GENOMIC DNA]</scope>
    <source>
        <strain evidence="1 2">CCALA 953</strain>
    </source>
</reference>
<dbReference type="OrthoDB" id="530015at2"/>
<comment type="caution">
    <text evidence="1">The sequence shown here is derived from an EMBL/GenBank/DDBJ whole genome shotgun (WGS) entry which is preliminary data.</text>
</comment>
<dbReference type="Proteomes" id="UP000218238">
    <property type="component" value="Unassembled WGS sequence"/>
</dbReference>
<dbReference type="AlphaFoldDB" id="A0A2A2TQ21"/>
<name>A0A2A2TQ21_9CYAN</name>
<evidence type="ECO:0000313" key="1">
    <source>
        <dbReference type="EMBL" id="PAX60525.1"/>
    </source>
</evidence>
<organism evidence="1 2">
    <name type="scientific">Brunnivagina elsteri CCALA 953</name>
    <dbReference type="NCBI Taxonomy" id="987040"/>
    <lineage>
        <taxon>Bacteria</taxon>
        <taxon>Bacillati</taxon>
        <taxon>Cyanobacteriota</taxon>
        <taxon>Cyanophyceae</taxon>
        <taxon>Nostocales</taxon>
        <taxon>Calotrichaceae</taxon>
        <taxon>Brunnivagina</taxon>
    </lineage>
</organism>
<keyword evidence="2" id="KW-1185">Reference proteome</keyword>